<reference evidence="5" key="1">
    <citation type="submission" date="2021-03" db="EMBL/GenBank/DDBJ databases">
        <title>Roseibium sp. CAU 1637 isolated from Incheon.</title>
        <authorList>
            <person name="Kim W."/>
        </authorList>
    </citation>
    <scope>NUCLEOTIDE SEQUENCE</scope>
    <source>
        <strain evidence="5">CAU 1637</strain>
    </source>
</reference>
<evidence type="ECO:0000313" key="5">
    <source>
        <dbReference type="EMBL" id="MBO0345434.1"/>
    </source>
</evidence>
<evidence type="ECO:0000259" key="4">
    <source>
        <dbReference type="PROSITE" id="PS01124"/>
    </source>
</evidence>
<proteinExistence type="predicted"/>
<keyword evidence="6" id="KW-1185">Reference proteome</keyword>
<accession>A0A939EMS2</accession>
<keyword evidence="1" id="KW-0805">Transcription regulation</keyword>
<dbReference type="InterPro" id="IPR009057">
    <property type="entry name" value="Homeodomain-like_sf"/>
</dbReference>
<dbReference type="GO" id="GO:0005829">
    <property type="term" value="C:cytosol"/>
    <property type="evidence" value="ECO:0007669"/>
    <property type="project" value="TreeGrafter"/>
</dbReference>
<comment type="caution">
    <text evidence="5">The sequence shown here is derived from an EMBL/GenBank/DDBJ whole genome shotgun (WGS) entry which is preliminary data.</text>
</comment>
<dbReference type="SUPFAM" id="SSF46689">
    <property type="entry name" value="Homeodomain-like"/>
    <property type="match status" value="1"/>
</dbReference>
<dbReference type="InterPro" id="IPR018060">
    <property type="entry name" value="HTH_AraC"/>
</dbReference>
<protein>
    <submittedName>
        <fullName evidence="5">Helix-turn-helix domain-containing protein</fullName>
    </submittedName>
</protein>
<evidence type="ECO:0000313" key="6">
    <source>
        <dbReference type="Proteomes" id="UP000664779"/>
    </source>
</evidence>
<name>A0A939EMS2_9HYPH</name>
<evidence type="ECO:0000256" key="1">
    <source>
        <dbReference type="ARBA" id="ARBA00023015"/>
    </source>
</evidence>
<dbReference type="GO" id="GO:0003700">
    <property type="term" value="F:DNA-binding transcription factor activity"/>
    <property type="evidence" value="ECO:0007669"/>
    <property type="project" value="InterPro"/>
</dbReference>
<dbReference type="PANTHER" id="PTHR47894">
    <property type="entry name" value="HTH-TYPE TRANSCRIPTIONAL REGULATOR GADX"/>
    <property type="match status" value="1"/>
</dbReference>
<dbReference type="PROSITE" id="PS01124">
    <property type="entry name" value="HTH_ARAC_FAMILY_2"/>
    <property type="match status" value="1"/>
</dbReference>
<dbReference type="RefSeq" id="WP_206939999.1">
    <property type="nucleotide sequence ID" value="NZ_JAFLNF010000003.1"/>
</dbReference>
<sequence length="346" mass="37810">MPLDGKTDWVVSSLLINAGALAREKGINWGHILEKHNVAASLLLSPDKHVGLRQTLEILNTLSHSVSDPTFILNGFANLPIGVADLLDYVAVFAPDAGTALQNWARYAPLCSKGMTVSVEQSASGLELELSIPVRFGSNAQASYALMGLMANRLGYILGPESKHTQVQFTSVNPGNAAFPLRLGGFSGQVQFETCRNRILLPDRVANIPNPHADKNLLRLIHTAATRLLADVQEDESTISMISAKISEGLREGRLSMEAVSSSLGLSQRSLQRLLEQEGTSYREILDDVRKSSAERYLLDTRLAAKEIAYLLGFSNISAFSRAVKNWFGMAPRDLRKHALEDMEAE</sequence>
<dbReference type="GO" id="GO:0000976">
    <property type="term" value="F:transcription cis-regulatory region binding"/>
    <property type="evidence" value="ECO:0007669"/>
    <property type="project" value="TreeGrafter"/>
</dbReference>
<dbReference type="Pfam" id="PF12625">
    <property type="entry name" value="Arabinose_bd"/>
    <property type="match status" value="1"/>
</dbReference>
<dbReference type="Gene3D" id="1.10.10.60">
    <property type="entry name" value="Homeodomain-like"/>
    <property type="match status" value="1"/>
</dbReference>
<gene>
    <name evidence="5" type="ORF">J0X15_09400</name>
</gene>
<dbReference type="Proteomes" id="UP000664779">
    <property type="component" value="Unassembled WGS sequence"/>
</dbReference>
<dbReference type="PANTHER" id="PTHR47894:SF4">
    <property type="entry name" value="HTH-TYPE TRANSCRIPTIONAL REGULATOR GADX"/>
    <property type="match status" value="1"/>
</dbReference>
<dbReference type="Pfam" id="PF12833">
    <property type="entry name" value="HTH_18"/>
    <property type="match status" value="1"/>
</dbReference>
<evidence type="ECO:0000256" key="2">
    <source>
        <dbReference type="ARBA" id="ARBA00023125"/>
    </source>
</evidence>
<dbReference type="SMART" id="SM00342">
    <property type="entry name" value="HTH_ARAC"/>
    <property type="match status" value="1"/>
</dbReference>
<dbReference type="EMBL" id="JAFLNF010000003">
    <property type="protein sequence ID" value="MBO0345434.1"/>
    <property type="molecule type" value="Genomic_DNA"/>
</dbReference>
<keyword evidence="2" id="KW-0238">DNA-binding</keyword>
<feature type="domain" description="HTH araC/xylS-type" evidence="4">
    <location>
        <begin position="240"/>
        <end position="338"/>
    </location>
</feature>
<keyword evidence="3" id="KW-0804">Transcription</keyword>
<evidence type="ECO:0000256" key="3">
    <source>
        <dbReference type="ARBA" id="ARBA00023163"/>
    </source>
</evidence>
<dbReference type="InterPro" id="IPR032687">
    <property type="entry name" value="AraC-type_N"/>
</dbReference>
<organism evidence="5 6">
    <name type="scientific">Roseibium limicola</name>
    <dbReference type="NCBI Taxonomy" id="2816037"/>
    <lineage>
        <taxon>Bacteria</taxon>
        <taxon>Pseudomonadati</taxon>
        <taxon>Pseudomonadota</taxon>
        <taxon>Alphaproteobacteria</taxon>
        <taxon>Hyphomicrobiales</taxon>
        <taxon>Stappiaceae</taxon>
        <taxon>Roseibium</taxon>
    </lineage>
</organism>
<dbReference type="AlphaFoldDB" id="A0A939EMS2"/>